<protein>
    <submittedName>
        <fullName evidence="2">Uncharacterized protein</fullName>
    </submittedName>
</protein>
<feature type="region of interest" description="Disordered" evidence="1">
    <location>
        <begin position="30"/>
        <end position="97"/>
    </location>
</feature>
<proteinExistence type="predicted"/>
<gene>
    <name evidence="2" type="ORF">AVEN_125605_1</name>
</gene>
<dbReference type="EMBL" id="BGPR01015445">
    <property type="protein sequence ID" value="GBN69252.1"/>
    <property type="molecule type" value="Genomic_DNA"/>
</dbReference>
<evidence type="ECO:0000313" key="2">
    <source>
        <dbReference type="EMBL" id="GBN69252.1"/>
    </source>
</evidence>
<evidence type="ECO:0000313" key="3">
    <source>
        <dbReference type="Proteomes" id="UP000499080"/>
    </source>
</evidence>
<reference evidence="2 3" key="1">
    <citation type="journal article" date="2019" name="Sci. Rep.">
        <title>Orb-weaving spider Araneus ventricosus genome elucidates the spidroin gene catalogue.</title>
        <authorList>
            <person name="Kono N."/>
            <person name="Nakamura H."/>
            <person name="Ohtoshi R."/>
            <person name="Moran D.A.P."/>
            <person name="Shinohara A."/>
            <person name="Yoshida Y."/>
            <person name="Fujiwara M."/>
            <person name="Mori M."/>
            <person name="Tomita M."/>
            <person name="Arakawa K."/>
        </authorList>
    </citation>
    <scope>NUCLEOTIDE SEQUENCE [LARGE SCALE GENOMIC DNA]</scope>
</reference>
<comment type="caution">
    <text evidence="2">The sequence shown here is derived from an EMBL/GenBank/DDBJ whole genome shotgun (WGS) entry which is preliminary data.</text>
</comment>
<dbReference type="AlphaFoldDB" id="A0A4Y2R0V4"/>
<sequence>MLSSPFLGSRELAILRGTMKNGVRSGFQTMASPELTSRHHSRPFPSRYATAKNPVLRNSSNHPDPALALQVHLNGSCCTTSSSAEDQDLSSHLPDPP</sequence>
<organism evidence="2 3">
    <name type="scientific">Araneus ventricosus</name>
    <name type="common">Orbweaver spider</name>
    <name type="synonym">Epeira ventricosa</name>
    <dbReference type="NCBI Taxonomy" id="182803"/>
    <lineage>
        <taxon>Eukaryota</taxon>
        <taxon>Metazoa</taxon>
        <taxon>Ecdysozoa</taxon>
        <taxon>Arthropoda</taxon>
        <taxon>Chelicerata</taxon>
        <taxon>Arachnida</taxon>
        <taxon>Araneae</taxon>
        <taxon>Araneomorphae</taxon>
        <taxon>Entelegynae</taxon>
        <taxon>Araneoidea</taxon>
        <taxon>Araneidae</taxon>
        <taxon>Araneus</taxon>
    </lineage>
</organism>
<dbReference type="Proteomes" id="UP000499080">
    <property type="component" value="Unassembled WGS sequence"/>
</dbReference>
<name>A0A4Y2R0V4_ARAVE</name>
<keyword evidence="3" id="KW-1185">Reference proteome</keyword>
<accession>A0A4Y2R0V4</accession>
<evidence type="ECO:0000256" key="1">
    <source>
        <dbReference type="SAM" id="MobiDB-lite"/>
    </source>
</evidence>